<evidence type="ECO:0000313" key="1">
    <source>
        <dbReference type="EMBL" id="CRK94196.1"/>
    </source>
</evidence>
<dbReference type="AlphaFoldDB" id="A0A1J1I3M3"/>
<organism evidence="1 2">
    <name type="scientific">Clunio marinus</name>
    <dbReference type="NCBI Taxonomy" id="568069"/>
    <lineage>
        <taxon>Eukaryota</taxon>
        <taxon>Metazoa</taxon>
        <taxon>Ecdysozoa</taxon>
        <taxon>Arthropoda</taxon>
        <taxon>Hexapoda</taxon>
        <taxon>Insecta</taxon>
        <taxon>Pterygota</taxon>
        <taxon>Neoptera</taxon>
        <taxon>Endopterygota</taxon>
        <taxon>Diptera</taxon>
        <taxon>Nematocera</taxon>
        <taxon>Chironomoidea</taxon>
        <taxon>Chironomidae</taxon>
        <taxon>Clunio</taxon>
    </lineage>
</organism>
<sequence length="158" mass="18374">MSRTDNFLTVERVKAYHRHKDEKGKARNNVKRKSALYALRQQITLQLNVIHIESRHRPVRSLMFRSVLTKNFVYFANGFMGTSTMSAETMALTAIINNKRYIFGCVIRKFKLPLECGSLLKPQVVVFNLTLRRLLAEKGRLKYEITHSDTTNEPEDEN</sequence>
<keyword evidence="2" id="KW-1185">Reference proteome</keyword>
<accession>A0A1J1I3M3</accession>
<protein>
    <submittedName>
        <fullName evidence="1">CLUMA_CG007712, isoform A</fullName>
    </submittedName>
</protein>
<reference evidence="1 2" key="1">
    <citation type="submission" date="2015-04" db="EMBL/GenBank/DDBJ databases">
        <authorList>
            <person name="Syromyatnikov M.Y."/>
            <person name="Popov V.N."/>
        </authorList>
    </citation>
    <scope>NUCLEOTIDE SEQUENCE [LARGE SCALE GENOMIC DNA]</scope>
</reference>
<dbReference type="Proteomes" id="UP000183832">
    <property type="component" value="Unassembled WGS sequence"/>
</dbReference>
<evidence type="ECO:0000313" key="2">
    <source>
        <dbReference type="Proteomes" id="UP000183832"/>
    </source>
</evidence>
<name>A0A1J1I3M3_9DIPT</name>
<dbReference type="EMBL" id="CVRI01000038">
    <property type="protein sequence ID" value="CRK94196.1"/>
    <property type="molecule type" value="Genomic_DNA"/>
</dbReference>
<gene>
    <name evidence="1" type="ORF">CLUMA_CG007712</name>
</gene>
<proteinExistence type="predicted"/>